<evidence type="ECO:0000313" key="2">
    <source>
        <dbReference type="Proteomes" id="UP001066276"/>
    </source>
</evidence>
<keyword evidence="2" id="KW-1185">Reference proteome</keyword>
<dbReference type="EMBL" id="JANPWB010000008">
    <property type="protein sequence ID" value="KAJ1162886.1"/>
    <property type="molecule type" value="Genomic_DNA"/>
</dbReference>
<dbReference type="Proteomes" id="UP001066276">
    <property type="component" value="Chromosome 4_2"/>
</dbReference>
<protein>
    <submittedName>
        <fullName evidence="1">Uncharacterized protein</fullName>
    </submittedName>
</protein>
<proteinExistence type="predicted"/>
<accession>A0AAV7SDE3</accession>
<comment type="caution">
    <text evidence="1">The sequence shown here is derived from an EMBL/GenBank/DDBJ whole genome shotgun (WGS) entry which is preliminary data.</text>
</comment>
<reference evidence="1" key="1">
    <citation type="journal article" date="2022" name="bioRxiv">
        <title>Sequencing and chromosome-scale assembly of the giantPleurodeles waltlgenome.</title>
        <authorList>
            <person name="Brown T."/>
            <person name="Elewa A."/>
            <person name="Iarovenko S."/>
            <person name="Subramanian E."/>
            <person name="Araus A.J."/>
            <person name="Petzold A."/>
            <person name="Susuki M."/>
            <person name="Suzuki K.-i.T."/>
            <person name="Hayashi T."/>
            <person name="Toyoda A."/>
            <person name="Oliveira C."/>
            <person name="Osipova E."/>
            <person name="Leigh N.D."/>
            <person name="Simon A."/>
            <person name="Yun M.H."/>
        </authorList>
    </citation>
    <scope>NUCLEOTIDE SEQUENCE</scope>
    <source>
        <strain evidence="1">20211129_DDA</strain>
        <tissue evidence="1">Liver</tissue>
    </source>
</reference>
<feature type="non-terminal residue" evidence="1">
    <location>
        <position position="60"/>
    </location>
</feature>
<feature type="non-terminal residue" evidence="1">
    <location>
        <position position="1"/>
    </location>
</feature>
<evidence type="ECO:0000313" key="1">
    <source>
        <dbReference type="EMBL" id="KAJ1162886.1"/>
    </source>
</evidence>
<sequence length="60" mass="7330">VSTKWENTRFWPVFYKLTWMSKYRPCSKISVRSMRTVILKPHFQKQELSQAAEYRMVSSR</sequence>
<dbReference type="AlphaFoldDB" id="A0AAV7SDE3"/>
<gene>
    <name evidence="1" type="ORF">NDU88_003350</name>
</gene>
<organism evidence="1 2">
    <name type="scientific">Pleurodeles waltl</name>
    <name type="common">Iberian ribbed newt</name>
    <dbReference type="NCBI Taxonomy" id="8319"/>
    <lineage>
        <taxon>Eukaryota</taxon>
        <taxon>Metazoa</taxon>
        <taxon>Chordata</taxon>
        <taxon>Craniata</taxon>
        <taxon>Vertebrata</taxon>
        <taxon>Euteleostomi</taxon>
        <taxon>Amphibia</taxon>
        <taxon>Batrachia</taxon>
        <taxon>Caudata</taxon>
        <taxon>Salamandroidea</taxon>
        <taxon>Salamandridae</taxon>
        <taxon>Pleurodelinae</taxon>
        <taxon>Pleurodeles</taxon>
    </lineage>
</organism>
<name>A0AAV7SDE3_PLEWA</name>